<protein>
    <submittedName>
        <fullName evidence="1">Uncharacterized protein</fullName>
    </submittedName>
</protein>
<proteinExistence type="predicted"/>
<dbReference type="EMBL" id="JAVIDL010000019">
    <property type="protein sequence ID" value="MDQ8936167.1"/>
    <property type="molecule type" value="Genomic_DNA"/>
</dbReference>
<dbReference type="AlphaFoldDB" id="A0AAW8JB35"/>
<evidence type="ECO:0000313" key="1">
    <source>
        <dbReference type="EMBL" id="MDQ8936167.1"/>
    </source>
</evidence>
<evidence type="ECO:0000313" key="2">
    <source>
        <dbReference type="Proteomes" id="UP001243844"/>
    </source>
</evidence>
<reference evidence="1" key="1">
    <citation type="submission" date="2023-08" db="EMBL/GenBank/DDBJ databases">
        <title>Emergence of clinically-relevant ST2 carbapenem-resistant Acinetobacter baumannii strains in hospital sewages in Zhejiang, East of China.</title>
        <authorList>
            <person name="Kaichao C."/>
            <person name="Zhang R."/>
        </authorList>
    </citation>
    <scope>NUCLEOTIDE SEQUENCE</scope>
    <source>
        <strain evidence="1">M-RB-37</strain>
    </source>
</reference>
<gene>
    <name evidence="1" type="ORF">RFH47_10560</name>
</gene>
<comment type="caution">
    <text evidence="1">The sequence shown here is derived from an EMBL/GenBank/DDBJ whole genome shotgun (WGS) entry which is preliminary data.</text>
</comment>
<organism evidence="1 2">
    <name type="scientific">Acinetobacter rudis</name>
    <dbReference type="NCBI Taxonomy" id="632955"/>
    <lineage>
        <taxon>Bacteria</taxon>
        <taxon>Pseudomonadati</taxon>
        <taxon>Pseudomonadota</taxon>
        <taxon>Gammaproteobacteria</taxon>
        <taxon>Moraxellales</taxon>
        <taxon>Moraxellaceae</taxon>
        <taxon>Acinetobacter</taxon>
    </lineage>
</organism>
<accession>A0AAW8JB35</accession>
<name>A0AAW8JB35_9GAMM</name>
<dbReference type="Proteomes" id="UP001243844">
    <property type="component" value="Unassembled WGS sequence"/>
</dbReference>
<sequence length="124" mass="14242">MYLEKMVLNGLPKSIPDFIVLNYSDGDLIACCTWGDKTMKLRFVHVESFRLSLEGLLLKMQASLDFKGDCFVYSGEKLDLYTWINDQVYGYLDTINFHKTMLVSSNEIVEVVYGGEMEIISEFV</sequence>
<dbReference type="RefSeq" id="WP_308976425.1">
    <property type="nucleotide sequence ID" value="NZ_JAVIDL010000019.1"/>
</dbReference>